<evidence type="ECO:0000256" key="1">
    <source>
        <dbReference type="SAM" id="Phobius"/>
    </source>
</evidence>
<keyword evidence="1" id="KW-0812">Transmembrane</keyword>
<dbReference type="AlphaFoldDB" id="A0AAN9BFP1"/>
<evidence type="ECO:0000313" key="2">
    <source>
        <dbReference type="EMBL" id="KAK7103899.1"/>
    </source>
</evidence>
<sequence>MGDSKDEMVTETMIVGVTESGIIRKRSVKRRISRDDLHAAKDRKYGNDKEDYIKLYERVMADRAASSAVEVLQERWRMIMFMYEDCMELVKQWDEERLMKQQKRRKRRLLFLSFVSLPFLLVIVTWLLARLCW</sequence>
<keyword evidence="3" id="KW-1185">Reference proteome</keyword>
<keyword evidence="1" id="KW-1133">Transmembrane helix</keyword>
<dbReference type="EMBL" id="JBAMIC010000008">
    <property type="protein sequence ID" value="KAK7103899.1"/>
    <property type="molecule type" value="Genomic_DNA"/>
</dbReference>
<feature type="transmembrane region" description="Helical" evidence="1">
    <location>
        <begin position="109"/>
        <end position="129"/>
    </location>
</feature>
<evidence type="ECO:0000313" key="3">
    <source>
        <dbReference type="Proteomes" id="UP001374579"/>
    </source>
</evidence>
<dbReference type="Proteomes" id="UP001374579">
    <property type="component" value="Unassembled WGS sequence"/>
</dbReference>
<keyword evidence="1" id="KW-0472">Membrane</keyword>
<accession>A0AAN9BFP1</accession>
<organism evidence="2 3">
    <name type="scientific">Littorina saxatilis</name>
    <dbReference type="NCBI Taxonomy" id="31220"/>
    <lineage>
        <taxon>Eukaryota</taxon>
        <taxon>Metazoa</taxon>
        <taxon>Spiralia</taxon>
        <taxon>Lophotrochozoa</taxon>
        <taxon>Mollusca</taxon>
        <taxon>Gastropoda</taxon>
        <taxon>Caenogastropoda</taxon>
        <taxon>Littorinimorpha</taxon>
        <taxon>Littorinoidea</taxon>
        <taxon>Littorinidae</taxon>
        <taxon>Littorina</taxon>
    </lineage>
</organism>
<protein>
    <submittedName>
        <fullName evidence="2">Uncharacterized protein</fullName>
    </submittedName>
</protein>
<gene>
    <name evidence="2" type="ORF">V1264_018704</name>
</gene>
<comment type="caution">
    <text evidence="2">The sequence shown here is derived from an EMBL/GenBank/DDBJ whole genome shotgun (WGS) entry which is preliminary data.</text>
</comment>
<reference evidence="2 3" key="1">
    <citation type="submission" date="2024-02" db="EMBL/GenBank/DDBJ databases">
        <title>Chromosome-scale genome assembly of the rough periwinkle Littorina saxatilis.</title>
        <authorList>
            <person name="De Jode A."/>
            <person name="Faria R."/>
            <person name="Formenti G."/>
            <person name="Sims Y."/>
            <person name="Smith T.P."/>
            <person name="Tracey A."/>
            <person name="Wood J.M.D."/>
            <person name="Zagrodzka Z.B."/>
            <person name="Johannesson K."/>
            <person name="Butlin R.K."/>
            <person name="Leder E.H."/>
        </authorList>
    </citation>
    <scope>NUCLEOTIDE SEQUENCE [LARGE SCALE GENOMIC DNA]</scope>
    <source>
        <strain evidence="2">Snail1</strain>
        <tissue evidence="2">Muscle</tissue>
    </source>
</reference>
<name>A0AAN9BFP1_9CAEN</name>
<proteinExistence type="predicted"/>